<evidence type="ECO:0000313" key="5">
    <source>
        <dbReference type="Proteomes" id="UP000250443"/>
    </source>
</evidence>
<evidence type="ECO:0000256" key="3">
    <source>
        <dbReference type="SAM" id="SignalP"/>
    </source>
</evidence>
<sequence>MRLFQRLGLLAFLMFSSSAFAITTTYYESATAASGACTAYLSRLSSVGPDYKQCVTAPNKYVAQATQYSDGGYFQDKAYFEYKTCGNGSTVDVNTGECIAPAQADGELCKGTTDHVDVTQNSYFDATANKCLPYLEVSKKTECALLGKSSTSRTFNLVAAATVSSSGEVIAPKIVSEPKASGIACGLDVITSTDCKIDAAGKATCKVTAKYNGQVGTTGLTEKEPLCGVGGKSCPDTAQQSTTKEEPCTYTTNADGSQSCSSNKVSETSGQQQCSGSWSSVNGTPQCVSKAPTKNGIKIDTNVVTKPDATTGGSTTTKTDVTTTTSCTDVGKCSDKSTTTTLVISKDANGATTSTTSTCYGTCGSSNSGKGSDTDGEGDVAGDAGLPGVPDFTEGMKDEQDYAPDIQRFYDRISNAPIISAAKAIVPPSGGGACPIYTADTYIGHFDTSDFCGLMDKLYVPIGVFMMFLYAWASVRIFFSA</sequence>
<feature type="signal peptide" evidence="3">
    <location>
        <begin position="1"/>
        <end position="21"/>
    </location>
</feature>
<feature type="compositionally biased region" description="Polar residues" evidence="1">
    <location>
        <begin position="249"/>
        <end position="264"/>
    </location>
</feature>
<dbReference type="RefSeq" id="WP_146766074.1">
    <property type="nucleotide sequence ID" value="NZ_UAUF01000016.1"/>
</dbReference>
<keyword evidence="3" id="KW-0732">Signal</keyword>
<feature type="transmembrane region" description="Helical" evidence="2">
    <location>
        <begin position="458"/>
        <end position="479"/>
    </location>
</feature>
<dbReference type="AlphaFoldDB" id="A0A2X2DD26"/>
<evidence type="ECO:0000256" key="2">
    <source>
        <dbReference type="SAM" id="Phobius"/>
    </source>
</evidence>
<accession>A0A2X2DD26</accession>
<keyword evidence="2" id="KW-0472">Membrane</keyword>
<feature type="chain" id="PRO_5016116579" description="Attachment protein" evidence="3">
    <location>
        <begin position="22"/>
        <end position="481"/>
    </location>
</feature>
<protein>
    <recommendedName>
        <fullName evidence="6">Attachment protein</fullName>
    </recommendedName>
</protein>
<dbReference type="EMBL" id="UAUF01000016">
    <property type="protein sequence ID" value="SPZ16891.1"/>
    <property type="molecule type" value="Genomic_DNA"/>
</dbReference>
<reference evidence="4 5" key="1">
    <citation type="submission" date="2018-06" db="EMBL/GenBank/DDBJ databases">
        <authorList>
            <consortium name="Pathogen Informatics"/>
            <person name="Doyle S."/>
        </authorList>
    </citation>
    <scope>NUCLEOTIDE SEQUENCE [LARGE SCALE GENOMIC DNA]</scope>
    <source>
        <strain evidence="4 5">NCTC11842</strain>
    </source>
</reference>
<keyword evidence="2" id="KW-1133">Transmembrane helix</keyword>
<name>A0A2X2DD26_PSELU</name>
<gene>
    <name evidence="4" type="ORF">NCTC11842_05931</name>
</gene>
<keyword evidence="2" id="KW-0812">Transmembrane</keyword>
<dbReference type="Proteomes" id="UP000250443">
    <property type="component" value="Unassembled WGS sequence"/>
</dbReference>
<proteinExistence type="predicted"/>
<evidence type="ECO:0000313" key="4">
    <source>
        <dbReference type="EMBL" id="SPZ16891.1"/>
    </source>
</evidence>
<feature type="region of interest" description="Disordered" evidence="1">
    <location>
        <begin position="245"/>
        <end position="264"/>
    </location>
</feature>
<evidence type="ECO:0000256" key="1">
    <source>
        <dbReference type="SAM" id="MobiDB-lite"/>
    </source>
</evidence>
<organism evidence="4 5">
    <name type="scientific">Pseudomonas luteola</name>
    <dbReference type="NCBI Taxonomy" id="47886"/>
    <lineage>
        <taxon>Bacteria</taxon>
        <taxon>Pseudomonadati</taxon>
        <taxon>Pseudomonadota</taxon>
        <taxon>Gammaproteobacteria</taxon>
        <taxon>Pseudomonadales</taxon>
        <taxon>Pseudomonadaceae</taxon>
        <taxon>Pseudomonas</taxon>
    </lineage>
</organism>
<evidence type="ECO:0008006" key="6">
    <source>
        <dbReference type="Google" id="ProtNLM"/>
    </source>
</evidence>